<dbReference type="PANTHER" id="PTHR46256:SF3">
    <property type="entry name" value="MYOSIN MOTOR DOMAIN-CONTAINING PROTEIN"/>
    <property type="match status" value="1"/>
</dbReference>
<evidence type="ECO:0000256" key="1">
    <source>
        <dbReference type="ARBA" id="ARBA00004245"/>
    </source>
</evidence>
<sequence>FYYLFAGLEKEDLNYFHLNDPETYRILKDPSGEKVFPNQTDFDHCRQMFNTQKNIMKRMGFTDKDINIVFTILSAILHLTNIQFTRDDETDGVYIEDEYPLEVVCTLLALDQEMLTMALISTFSITKGEHVISLKN</sequence>
<evidence type="ECO:0000256" key="4">
    <source>
        <dbReference type="ARBA" id="ARBA00022737"/>
    </source>
</evidence>
<feature type="non-terminal residue" evidence="9">
    <location>
        <position position="1"/>
    </location>
</feature>
<dbReference type="AlphaFoldDB" id="A0A820LS12"/>
<dbReference type="SUPFAM" id="SSF52540">
    <property type="entry name" value="P-loop containing nucleoside triphosphate hydrolases"/>
    <property type="match status" value="1"/>
</dbReference>
<keyword evidence="3" id="KW-0963">Cytoplasm</keyword>
<feature type="non-terminal residue" evidence="9">
    <location>
        <position position="136"/>
    </location>
</feature>
<dbReference type="Pfam" id="PF00063">
    <property type="entry name" value="Myosin_head"/>
    <property type="match status" value="1"/>
</dbReference>
<keyword evidence="5" id="KW-0206">Cytoskeleton</keyword>
<proteinExistence type="inferred from homology"/>
<gene>
    <name evidence="9" type="ORF">OXD698_LOCUS49328</name>
</gene>
<evidence type="ECO:0000256" key="2">
    <source>
        <dbReference type="ARBA" id="ARBA00004316"/>
    </source>
</evidence>
<comment type="caution">
    <text evidence="7">Lacks conserved residue(s) required for the propagation of feature annotation.</text>
</comment>
<comment type="caution">
    <text evidence="9">The sequence shown here is derived from an EMBL/GenBank/DDBJ whole genome shotgun (WGS) entry which is preliminary data.</text>
</comment>
<keyword evidence="7" id="KW-0009">Actin-binding</keyword>
<dbReference type="GO" id="GO:0004674">
    <property type="term" value="F:protein serine/threonine kinase activity"/>
    <property type="evidence" value="ECO:0007669"/>
    <property type="project" value="TreeGrafter"/>
</dbReference>
<dbReference type="InterPro" id="IPR001609">
    <property type="entry name" value="Myosin_head_motor_dom-like"/>
</dbReference>
<dbReference type="GO" id="GO:0042995">
    <property type="term" value="C:cell projection"/>
    <property type="evidence" value="ECO:0007669"/>
    <property type="project" value="UniProtKB-SubCell"/>
</dbReference>
<accession>A0A820LS12</accession>
<organism evidence="9 10">
    <name type="scientific">Adineta steineri</name>
    <dbReference type="NCBI Taxonomy" id="433720"/>
    <lineage>
        <taxon>Eukaryota</taxon>
        <taxon>Metazoa</taxon>
        <taxon>Spiralia</taxon>
        <taxon>Gnathifera</taxon>
        <taxon>Rotifera</taxon>
        <taxon>Eurotatoria</taxon>
        <taxon>Bdelloidea</taxon>
        <taxon>Adinetida</taxon>
        <taxon>Adinetidae</taxon>
        <taxon>Adineta</taxon>
    </lineage>
</organism>
<evidence type="ECO:0000256" key="7">
    <source>
        <dbReference type="PROSITE-ProRule" id="PRU00782"/>
    </source>
</evidence>
<protein>
    <recommendedName>
        <fullName evidence="8">Myosin motor domain-containing protein</fullName>
    </recommendedName>
</protein>
<evidence type="ECO:0000256" key="3">
    <source>
        <dbReference type="ARBA" id="ARBA00022490"/>
    </source>
</evidence>
<evidence type="ECO:0000259" key="8">
    <source>
        <dbReference type="PROSITE" id="PS51456"/>
    </source>
</evidence>
<dbReference type="PROSITE" id="PS51456">
    <property type="entry name" value="MYOSIN_MOTOR"/>
    <property type="match status" value="1"/>
</dbReference>
<dbReference type="InterPro" id="IPR052409">
    <property type="entry name" value="Myosin-III_kinase_activity"/>
</dbReference>
<evidence type="ECO:0000256" key="5">
    <source>
        <dbReference type="ARBA" id="ARBA00023212"/>
    </source>
</evidence>
<dbReference type="Gene3D" id="1.10.10.820">
    <property type="match status" value="1"/>
</dbReference>
<dbReference type="EMBL" id="CAJOAZ010021980">
    <property type="protein sequence ID" value="CAF4361367.1"/>
    <property type="molecule type" value="Genomic_DNA"/>
</dbReference>
<dbReference type="PANTHER" id="PTHR46256">
    <property type="entry name" value="AGAP011099-PA"/>
    <property type="match status" value="1"/>
</dbReference>
<feature type="domain" description="Myosin motor" evidence="8">
    <location>
        <begin position="1"/>
        <end position="136"/>
    </location>
</feature>
<dbReference type="Gene3D" id="1.20.120.720">
    <property type="entry name" value="Myosin VI head, motor domain, U50 subdomain"/>
    <property type="match status" value="1"/>
</dbReference>
<evidence type="ECO:0000313" key="9">
    <source>
        <dbReference type="EMBL" id="CAF4361367.1"/>
    </source>
</evidence>
<dbReference type="GO" id="GO:0005524">
    <property type="term" value="F:ATP binding"/>
    <property type="evidence" value="ECO:0007669"/>
    <property type="project" value="InterPro"/>
</dbReference>
<dbReference type="InterPro" id="IPR027417">
    <property type="entry name" value="P-loop_NTPase"/>
</dbReference>
<dbReference type="GO" id="GO:0016459">
    <property type="term" value="C:myosin complex"/>
    <property type="evidence" value="ECO:0007669"/>
    <property type="project" value="UniProtKB-KW"/>
</dbReference>
<dbReference type="GO" id="GO:0000146">
    <property type="term" value="F:microfilament motor activity"/>
    <property type="evidence" value="ECO:0007669"/>
    <property type="project" value="TreeGrafter"/>
</dbReference>
<evidence type="ECO:0000256" key="6">
    <source>
        <dbReference type="ARBA" id="ARBA00023273"/>
    </source>
</evidence>
<dbReference type="GO" id="GO:0030832">
    <property type="term" value="P:regulation of actin filament length"/>
    <property type="evidence" value="ECO:0007669"/>
    <property type="project" value="TreeGrafter"/>
</dbReference>
<keyword evidence="7" id="KW-0505">Motor protein</keyword>
<dbReference type="Proteomes" id="UP000663844">
    <property type="component" value="Unassembled WGS sequence"/>
</dbReference>
<evidence type="ECO:0000313" key="10">
    <source>
        <dbReference type="Proteomes" id="UP000663844"/>
    </source>
</evidence>
<reference evidence="9" key="1">
    <citation type="submission" date="2021-02" db="EMBL/GenBank/DDBJ databases">
        <authorList>
            <person name="Nowell W R."/>
        </authorList>
    </citation>
    <scope>NUCLEOTIDE SEQUENCE</scope>
</reference>
<keyword evidence="6" id="KW-0966">Cell projection</keyword>
<comment type="similarity">
    <text evidence="7">Belongs to the TRAFAC class myosin-kinesin ATPase superfamily. Myosin family.</text>
</comment>
<dbReference type="GO" id="GO:0003779">
    <property type="term" value="F:actin binding"/>
    <property type="evidence" value="ECO:0007669"/>
    <property type="project" value="UniProtKB-KW"/>
</dbReference>
<keyword evidence="7" id="KW-0518">Myosin</keyword>
<comment type="subcellular location">
    <subcellularLocation>
        <location evidence="2">Cell projection</location>
    </subcellularLocation>
    <subcellularLocation>
        <location evidence="1">Cytoplasm</location>
        <location evidence="1">Cytoskeleton</location>
    </subcellularLocation>
</comment>
<keyword evidence="4" id="KW-0677">Repeat</keyword>
<name>A0A820LS12_9BILA</name>